<dbReference type="SUPFAM" id="SSF48150">
    <property type="entry name" value="DNA-glycosylase"/>
    <property type="match status" value="1"/>
</dbReference>
<dbReference type="Gene3D" id="1.10.340.30">
    <property type="entry name" value="Hypothetical protein, domain 2"/>
    <property type="match status" value="1"/>
</dbReference>
<evidence type="ECO:0000256" key="1">
    <source>
        <dbReference type="ARBA" id="ARBA00000086"/>
    </source>
</evidence>
<proteinExistence type="predicted"/>
<dbReference type="PANTHER" id="PTHR43003:SF5">
    <property type="entry name" value="DNA-3-METHYLADENINE GLYCOSYLASE"/>
    <property type="match status" value="1"/>
</dbReference>
<dbReference type="GO" id="GO:0006307">
    <property type="term" value="P:DNA alkylation repair"/>
    <property type="evidence" value="ECO:0007669"/>
    <property type="project" value="TreeGrafter"/>
</dbReference>
<dbReference type="SMART" id="SM00478">
    <property type="entry name" value="ENDO3c"/>
    <property type="match status" value="1"/>
</dbReference>
<evidence type="ECO:0000256" key="4">
    <source>
        <dbReference type="ARBA" id="ARBA00023204"/>
    </source>
</evidence>
<gene>
    <name evidence="6" type="ORF">CLV70_115161</name>
</gene>
<dbReference type="InterPro" id="IPR003265">
    <property type="entry name" value="HhH-GPD_domain"/>
</dbReference>
<evidence type="ECO:0000256" key="2">
    <source>
        <dbReference type="ARBA" id="ARBA00012000"/>
    </source>
</evidence>
<dbReference type="OrthoDB" id="9811249at2"/>
<evidence type="ECO:0000313" key="6">
    <source>
        <dbReference type="EMBL" id="PRY23428.1"/>
    </source>
</evidence>
<dbReference type="InterPro" id="IPR011257">
    <property type="entry name" value="DNA_glycosylase"/>
</dbReference>
<dbReference type="EC" id="3.2.2.21" evidence="2"/>
<dbReference type="GO" id="GO:0008725">
    <property type="term" value="F:DNA-3-methyladenine glycosylase activity"/>
    <property type="evidence" value="ECO:0007669"/>
    <property type="project" value="TreeGrafter"/>
</dbReference>
<dbReference type="RefSeq" id="WP_106129636.1">
    <property type="nucleotide sequence ID" value="NZ_PVZG01000015.1"/>
</dbReference>
<dbReference type="AlphaFoldDB" id="A0A2T0RQI1"/>
<protein>
    <recommendedName>
        <fullName evidence="2">DNA-3-methyladenine glycosylase II</fullName>
        <ecNumber evidence="2">3.2.2.21</ecNumber>
    </recommendedName>
</protein>
<keyword evidence="3" id="KW-0227">DNA damage</keyword>
<dbReference type="GO" id="GO:0006285">
    <property type="term" value="P:base-excision repair, AP site formation"/>
    <property type="evidence" value="ECO:0007669"/>
    <property type="project" value="TreeGrafter"/>
</dbReference>
<dbReference type="Gene3D" id="1.10.1670.40">
    <property type="match status" value="1"/>
</dbReference>
<comment type="caution">
    <text evidence="6">The sequence shown here is derived from an EMBL/GenBank/DDBJ whole genome shotgun (WGS) entry which is preliminary data.</text>
</comment>
<dbReference type="GO" id="GO:0032131">
    <property type="term" value="F:alkylated DNA binding"/>
    <property type="evidence" value="ECO:0007669"/>
    <property type="project" value="TreeGrafter"/>
</dbReference>
<reference evidence="6 7" key="1">
    <citation type="submission" date="2018-03" db="EMBL/GenBank/DDBJ databases">
        <title>Genomic Encyclopedia of Archaeal and Bacterial Type Strains, Phase II (KMG-II): from individual species to whole genera.</title>
        <authorList>
            <person name="Goeker M."/>
        </authorList>
    </citation>
    <scope>NUCLEOTIDE SEQUENCE [LARGE SCALE GENOMIC DNA]</scope>
    <source>
        <strain evidence="6 7">DSM 45348</strain>
    </source>
</reference>
<evidence type="ECO:0000313" key="7">
    <source>
        <dbReference type="Proteomes" id="UP000239209"/>
    </source>
</evidence>
<organism evidence="6 7">
    <name type="scientific">Pseudosporangium ferrugineum</name>
    <dbReference type="NCBI Taxonomy" id="439699"/>
    <lineage>
        <taxon>Bacteria</taxon>
        <taxon>Bacillati</taxon>
        <taxon>Actinomycetota</taxon>
        <taxon>Actinomycetes</taxon>
        <taxon>Micromonosporales</taxon>
        <taxon>Micromonosporaceae</taxon>
        <taxon>Pseudosporangium</taxon>
    </lineage>
</organism>
<sequence>MGDHRFSIEARGPFDLARSIDFLAQWPAARNPPDGAALRFAFCPDDDWRPVGVRLTQAGPRIEGEATGPGSAAPDLAAQVSRILSLDTDGTPLEAIARRDPRVAALVRAAPGLRPVCFWTPWEAACWAVLTQRSSMRTAAAIKERTALAYGDRIAVDGRELTAFPSPRAVLEAPGLPGVNPVKLERIRGLATAALDGVLTARALRAVPAGEALATLLRLPGIGAFSAALILIRGAGAPDVFTMSEPRLLARIRSAYGLPADATDDDYRAIAGQWRPLRSWVGFLIRAISETSEDLSGPG</sequence>
<dbReference type="GO" id="GO:0043916">
    <property type="term" value="F:DNA-7-methylguanine glycosylase activity"/>
    <property type="evidence" value="ECO:0007669"/>
    <property type="project" value="TreeGrafter"/>
</dbReference>
<dbReference type="Proteomes" id="UP000239209">
    <property type="component" value="Unassembled WGS sequence"/>
</dbReference>
<name>A0A2T0RQI1_9ACTN</name>
<keyword evidence="4" id="KW-0234">DNA repair</keyword>
<feature type="domain" description="HhH-GPD" evidence="5">
    <location>
        <begin position="130"/>
        <end position="290"/>
    </location>
</feature>
<evidence type="ECO:0000259" key="5">
    <source>
        <dbReference type="SMART" id="SM00478"/>
    </source>
</evidence>
<keyword evidence="7" id="KW-1185">Reference proteome</keyword>
<dbReference type="InterPro" id="IPR051912">
    <property type="entry name" value="Alkylbase_DNA_Glycosylase/TA"/>
</dbReference>
<dbReference type="EMBL" id="PVZG01000015">
    <property type="protein sequence ID" value="PRY23428.1"/>
    <property type="molecule type" value="Genomic_DNA"/>
</dbReference>
<dbReference type="PANTHER" id="PTHR43003">
    <property type="entry name" value="DNA-3-METHYLADENINE GLYCOSYLASE"/>
    <property type="match status" value="1"/>
</dbReference>
<comment type="catalytic activity">
    <reaction evidence="1">
        <text>Hydrolysis of alkylated DNA, releasing 3-methyladenine, 3-methylguanine, 7-methylguanine and 7-methyladenine.</text>
        <dbReference type="EC" id="3.2.2.21"/>
    </reaction>
</comment>
<accession>A0A2T0RQI1</accession>
<evidence type="ECO:0000256" key="3">
    <source>
        <dbReference type="ARBA" id="ARBA00022763"/>
    </source>
</evidence>
<dbReference type="GO" id="GO:0032993">
    <property type="term" value="C:protein-DNA complex"/>
    <property type="evidence" value="ECO:0007669"/>
    <property type="project" value="TreeGrafter"/>
</dbReference>